<keyword evidence="4" id="KW-0119">Carbohydrate metabolism</keyword>
<name>A0A7X5UBZ1_9GAMM</name>
<keyword evidence="3" id="KW-0460">Magnesium</keyword>
<evidence type="ECO:0000256" key="2">
    <source>
        <dbReference type="ARBA" id="ARBA00022801"/>
    </source>
</evidence>
<dbReference type="InterPro" id="IPR036412">
    <property type="entry name" value="HAD-like_sf"/>
</dbReference>
<dbReference type="GO" id="GO:0006281">
    <property type="term" value="P:DNA repair"/>
    <property type="evidence" value="ECO:0007669"/>
    <property type="project" value="TreeGrafter"/>
</dbReference>
<dbReference type="InterPro" id="IPR041492">
    <property type="entry name" value="HAD_2"/>
</dbReference>
<dbReference type="InterPro" id="IPR023214">
    <property type="entry name" value="HAD_sf"/>
</dbReference>
<keyword evidence="1" id="KW-0479">Metal-binding</keyword>
<gene>
    <name evidence="5" type="ORF">HBF25_14155</name>
</gene>
<dbReference type="SFLD" id="SFLDG01129">
    <property type="entry name" value="C1.5:_HAD__Beta-PGM__Phosphata"/>
    <property type="match status" value="1"/>
</dbReference>
<keyword evidence="6" id="KW-1185">Reference proteome</keyword>
<dbReference type="Pfam" id="PF13419">
    <property type="entry name" value="HAD_2"/>
    <property type="match status" value="1"/>
</dbReference>
<accession>A0A7X5UBZ1</accession>
<keyword evidence="2 5" id="KW-0378">Hydrolase</keyword>
<dbReference type="GO" id="GO:0005829">
    <property type="term" value="C:cytosol"/>
    <property type="evidence" value="ECO:0007669"/>
    <property type="project" value="TreeGrafter"/>
</dbReference>
<dbReference type="EMBL" id="JAARLZ010000007">
    <property type="protein sequence ID" value="NII07524.1"/>
    <property type="molecule type" value="Genomic_DNA"/>
</dbReference>
<evidence type="ECO:0000313" key="6">
    <source>
        <dbReference type="Proteomes" id="UP000490980"/>
    </source>
</evidence>
<organism evidence="5 6">
    <name type="scientific">Luteibacter anthropi</name>
    <dbReference type="NCBI Taxonomy" id="564369"/>
    <lineage>
        <taxon>Bacteria</taxon>
        <taxon>Pseudomonadati</taxon>
        <taxon>Pseudomonadota</taxon>
        <taxon>Gammaproteobacteria</taxon>
        <taxon>Lysobacterales</taxon>
        <taxon>Rhodanobacteraceae</taxon>
        <taxon>Luteibacter</taxon>
    </lineage>
</organism>
<dbReference type="SFLD" id="SFLDS00003">
    <property type="entry name" value="Haloacid_Dehalogenase"/>
    <property type="match status" value="1"/>
</dbReference>
<evidence type="ECO:0000313" key="5">
    <source>
        <dbReference type="EMBL" id="NII07524.1"/>
    </source>
</evidence>
<dbReference type="GO" id="GO:0008967">
    <property type="term" value="F:phosphoglycolate phosphatase activity"/>
    <property type="evidence" value="ECO:0007669"/>
    <property type="project" value="TreeGrafter"/>
</dbReference>
<dbReference type="RefSeq" id="WP_166949473.1">
    <property type="nucleotide sequence ID" value="NZ_CP077072.1"/>
</dbReference>
<comment type="caution">
    <text evidence="5">The sequence shown here is derived from an EMBL/GenBank/DDBJ whole genome shotgun (WGS) entry which is preliminary data.</text>
</comment>
<evidence type="ECO:0000256" key="3">
    <source>
        <dbReference type="ARBA" id="ARBA00022842"/>
    </source>
</evidence>
<dbReference type="AlphaFoldDB" id="A0A7X5UBZ1"/>
<dbReference type="SUPFAM" id="SSF56784">
    <property type="entry name" value="HAD-like"/>
    <property type="match status" value="1"/>
</dbReference>
<dbReference type="Gene3D" id="1.10.150.240">
    <property type="entry name" value="Putative phosphatase, domain 2"/>
    <property type="match status" value="1"/>
</dbReference>
<dbReference type="PANTHER" id="PTHR43434:SF23">
    <property type="entry name" value="PHOSPHOGLYCOLATE PHOSPHATASE"/>
    <property type="match status" value="1"/>
</dbReference>
<proteinExistence type="predicted"/>
<protein>
    <submittedName>
        <fullName evidence="5">HAD-IA family hydrolase</fullName>
    </submittedName>
</protein>
<dbReference type="GO" id="GO:0046872">
    <property type="term" value="F:metal ion binding"/>
    <property type="evidence" value="ECO:0007669"/>
    <property type="project" value="UniProtKB-KW"/>
</dbReference>
<dbReference type="InterPro" id="IPR050155">
    <property type="entry name" value="HAD-like_hydrolase_sf"/>
</dbReference>
<dbReference type="NCBIfam" id="TIGR01549">
    <property type="entry name" value="HAD-SF-IA-v1"/>
    <property type="match status" value="1"/>
</dbReference>
<dbReference type="InterPro" id="IPR023198">
    <property type="entry name" value="PGP-like_dom2"/>
</dbReference>
<reference evidence="5 6" key="1">
    <citation type="submission" date="2020-03" db="EMBL/GenBank/DDBJ databases">
        <authorList>
            <person name="Lai Q."/>
        </authorList>
    </citation>
    <scope>NUCLEOTIDE SEQUENCE [LARGE SCALE GENOMIC DNA]</scope>
    <source>
        <strain evidence="5 6">CCUG 25036</strain>
    </source>
</reference>
<dbReference type="Gene3D" id="3.40.50.1000">
    <property type="entry name" value="HAD superfamily/HAD-like"/>
    <property type="match status" value="1"/>
</dbReference>
<dbReference type="Proteomes" id="UP000490980">
    <property type="component" value="Unassembled WGS sequence"/>
</dbReference>
<sequence>MTTLPFKPEGVFFDLDGTLLDSAQDLYAAIVQLCHELKSPVPEFEPLREVVSRGSRAMIAVAFPDFDADAVLRHVPRFLAIYEENMGRAGTGPFEGIEPLISGLDAAHLRWGIVTNKPGFLTEALLPRAVPHWKPVAVVAGDTLPVKKPDPAPVLRACELAGVPPKRSVFVGDDRRDVQAGHAAGLFTVAVRWGYLDGGNPDEWGADLVIDHPDELAALLGIKVAA</sequence>
<dbReference type="InterPro" id="IPR006439">
    <property type="entry name" value="HAD-SF_hydro_IA"/>
</dbReference>
<dbReference type="PANTHER" id="PTHR43434">
    <property type="entry name" value="PHOSPHOGLYCOLATE PHOSPHATASE"/>
    <property type="match status" value="1"/>
</dbReference>
<evidence type="ECO:0000256" key="1">
    <source>
        <dbReference type="ARBA" id="ARBA00022723"/>
    </source>
</evidence>
<evidence type="ECO:0000256" key="4">
    <source>
        <dbReference type="ARBA" id="ARBA00023277"/>
    </source>
</evidence>